<accession>A0A183TGW8</accession>
<dbReference type="Proteomes" id="UP000275846">
    <property type="component" value="Unassembled WGS sequence"/>
</dbReference>
<reference evidence="2 3" key="2">
    <citation type="submission" date="2018-11" db="EMBL/GenBank/DDBJ databases">
        <authorList>
            <consortium name="Pathogen Informatics"/>
        </authorList>
    </citation>
    <scope>NUCLEOTIDE SEQUENCE [LARGE SCALE GENOMIC DNA]</scope>
    <source>
        <strain evidence="2 3">NST_G2</strain>
    </source>
</reference>
<gene>
    <name evidence="2" type="ORF">SSLN_LOCUS15716</name>
</gene>
<proteinExistence type="predicted"/>
<evidence type="ECO:0000313" key="4">
    <source>
        <dbReference type="WBParaSite" id="SSLN_0001631601-mRNA-1"/>
    </source>
</evidence>
<sequence length="88" mass="9913">MLLWPPLIGTQLSPVAPRSGDLPSGHIPGNRHDRRAKPGEGLRFCVCLHTRSNRPERRMALVARELARYKVDIVALSETRFSEQGQLE</sequence>
<dbReference type="OrthoDB" id="10225613at2759"/>
<organism evidence="4">
    <name type="scientific">Schistocephalus solidus</name>
    <name type="common">Tapeworm</name>
    <dbReference type="NCBI Taxonomy" id="70667"/>
    <lineage>
        <taxon>Eukaryota</taxon>
        <taxon>Metazoa</taxon>
        <taxon>Spiralia</taxon>
        <taxon>Lophotrochozoa</taxon>
        <taxon>Platyhelminthes</taxon>
        <taxon>Cestoda</taxon>
        <taxon>Eucestoda</taxon>
        <taxon>Diphyllobothriidea</taxon>
        <taxon>Diphyllobothriidae</taxon>
        <taxon>Schistocephalus</taxon>
    </lineage>
</organism>
<dbReference type="AlphaFoldDB" id="A0A183TGW8"/>
<dbReference type="EMBL" id="UYSU01040218">
    <property type="protein sequence ID" value="VDM02102.1"/>
    <property type="molecule type" value="Genomic_DNA"/>
</dbReference>
<reference evidence="4" key="1">
    <citation type="submission" date="2016-06" db="UniProtKB">
        <authorList>
            <consortium name="WormBaseParasite"/>
        </authorList>
    </citation>
    <scope>IDENTIFICATION</scope>
</reference>
<dbReference type="WBParaSite" id="SSLN_0001631601-mRNA-1">
    <property type="protein sequence ID" value="SSLN_0001631601-mRNA-1"/>
    <property type="gene ID" value="SSLN_0001631601"/>
</dbReference>
<feature type="region of interest" description="Disordered" evidence="1">
    <location>
        <begin position="14"/>
        <end position="37"/>
    </location>
</feature>
<name>A0A183TGW8_SCHSO</name>
<protein>
    <submittedName>
        <fullName evidence="4">Endo/exonuclease/phosphatase domain-containing protein</fullName>
    </submittedName>
</protein>
<evidence type="ECO:0000313" key="2">
    <source>
        <dbReference type="EMBL" id="VDM02102.1"/>
    </source>
</evidence>
<evidence type="ECO:0000256" key="1">
    <source>
        <dbReference type="SAM" id="MobiDB-lite"/>
    </source>
</evidence>
<keyword evidence="3" id="KW-1185">Reference proteome</keyword>
<evidence type="ECO:0000313" key="3">
    <source>
        <dbReference type="Proteomes" id="UP000275846"/>
    </source>
</evidence>